<evidence type="ECO:0000313" key="2">
    <source>
        <dbReference type="EMBL" id="SEH70319.1"/>
    </source>
</evidence>
<reference evidence="3 4" key="2">
    <citation type="submission" date="2016-06" db="EMBL/GenBank/DDBJ databases">
        <authorList>
            <person name="Petersen J."/>
            <person name="Sayavedra L."/>
        </authorList>
    </citation>
    <scope>NUCLEOTIDE SEQUENCE [LARGE SCALE GENOMIC DNA]</scope>
    <source>
        <strain evidence="4">BazSymA</strain>
        <strain evidence="3">BazSymB</strain>
    </source>
</reference>
<evidence type="ECO:0000313" key="4">
    <source>
        <dbReference type="Proteomes" id="UP000198988"/>
    </source>
</evidence>
<sequence>MNNDGRLSRNYLKGKIGDMQNVIVYASGHNLRKILSKLAQDAKDFLVQIYLAWLFGCERVKRPKIIFG</sequence>
<evidence type="ECO:0000313" key="3">
    <source>
        <dbReference type="Proteomes" id="UP000198559"/>
    </source>
</evidence>
<evidence type="ECO:0000313" key="1">
    <source>
        <dbReference type="EMBL" id="SEH67685.1"/>
    </source>
</evidence>
<dbReference type="EMBL" id="CDSC02000094">
    <property type="protein sequence ID" value="SEH67685.1"/>
    <property type="molecule type" value="Genomic_DNA"/>
</dbReference>
<dbReference type="RefSeq" id="WP_090715028.1">
    <property type="nucleotide sequence ID" value="NZ_CAESAP020000072.1"/>
</dbReference>
<dbReference type="AlphaFoldDB" id="A0A1H6K7A9"/>
<name>A0A1H6K7A9_9GAMM</name>
<dbReference type="Proteomes" id="UP000198559">
    <property type="component" value="Unassembled WGS sequence"/>
</dbReference>
<dbReference type="EMBL" id="CVUD02000101">
    <property type="protein sequence ID" value="SEH70319.1"/>
    <property type="molecule type" value="Genomic_DNA"/>
</dbReference>
<accession>A0A1H6K7A9</accession>
<protein>
    <submittedName>
        <fullName evidence="1">Uncharacterized protein</fullName>
    </submittedName>
</protein>
<dbReference type="Proteomes" id="UP000198988">
    <property type="component" value="Unassembled WGS sequence"/>
</dbReference>
<proteinExistence type="predicted"/>
<organism evidence="1 4">
    <name type="scientific">Bathymodiolus azoricus thioautotrophic gill symbiont</name>
    <dbReference type="NCBI Taxonomy" id="235205"/>
    <lineage>
        <taxon>Bacteria</taxon>
        <taxon>Pseudomonadati</taxon>
        <taxon>Pseudomonadota</taxon>
        <taxon>Gammaproteobacteria</taxon>
        <taxon>sulfur-oxidizing symbionts</taxon>
    </lineage>
</organism>
<dbReference type="OrthoDB" id="5625049at2"/>
<reference evidence="1" key="1">
    <citation type="submission" date="2016-06" db="EMBL/GenBank/DDBJ databases">
        <authorList>
            <person name="Olsen C.W."/>
            <person name="Carey S."/>
            <person name="Hinshaw L."/>
            <person name="Karasin A.I."/>
        </authorList>
    </citation>
    <scope>NUCLEOTIDE SEQUENCE [LARGE SCALE GENOMIC DNA]</scope>
    <source>
        <strain evidence="1">BazSymA</strain>
        <strain evidence="2">BazSymB</strain>
    </source>
</reference>
<gene>
    <name evidence="1" type="ORF">BAZSYMA_ACONTIG00039_12</name>
    <name evidence="2" type="ORF">BAZSYMB_SCAFFOLD00023_0</name>
</gene>